<dbReference type="PROSITE" id="PS51257">
    <property type="entry name" value="PROKAR_LIPOPROTEIN"/>
    <property type="match status" value="1"/>
</dbReference>
<name>A0A915IEH5_ROMCU</name>
<reference evidence="2" key="1">
    <citation type="submission" date="2022-11" db="UniProtKB">
        <authorList>
            <consortium name="WormBaseParasite"/>
        </authorList>
    </citation>
    <scope>IDENTIFICATION</scope>
</reference>
<sequence>MSRRDFWWSRGTTLQLPKSPLTWAAACPFPLTISCKYFWVKAAVTSGGTPGILAPLAITSRTKSGVIFAASNCVARLLSTGAANRLGNKGAGAAEPSLFRKEMACKACRPEMMDGRLRNRSLRVGGVHDFGRGGDDLLGRDLSDGCRGGGRFIRIDFNNVQFWIVREQIMFHFSARQLIAADVQTFQQSQIGYVRNRSQFIGRQIQVSKTLPGNSTKFALSPILNDRMAGEQSKSKKPSKNEHFRVQIGRKFSGHVCEATIVVDQSG</sequence>
<organism evidence="1 2">
    <name type="scientific">Romanomermis culicivorax</name>
    <name type="common">Nematode worm</name>
    <dbReference type="NCBI Taxonomy" id="13658"/>
    <lineage>
        <taxon>Eukaryota</taxon>
        <taxon>Metazoa</taxon>
        <taxon>Ecdysozoa</taxon>
        <taxon>Nematoda</taxon>
        <taxon>Enoplea</taxon>
        <taxon>Dorylaimia</taxon>
        <taxon>Mermithida</taxon>
        <taxon>Mermithoidea</taxon>
        <taxon>Mermithidae</taxon>
        <taxon>Romanomermis</taxon>
    </lineage>
</organism>
<protein>
    <submittedName>
        <fullName evidence="2">Uncharacterized protein</fullName>
    </submittedName>
</protein>
<dbReference type="WBParaSite" id="nRc.2.0.1.t12585-RA">
    <property type="protein sequence ID" value="nRc.2.0.1.t12585-RA"/>
    <property type="gene ID" value="nRc.2.0.1.g12585"/>
</dbReference>
<dbReference type="Proteomes" id="UP000887565">
    <property type="component" value="Unplaced"/>
</dbReference>
<keyword evidence="1" id="KW-1185">Reference proteome</keyword>
<accession>A0A915IEH5</accession>
<evidence type="ECO:0000313" key="2">
    <source>
        <dbReference type="WBParaSite" id="nRc.2.0.1.t12585-RA"/>
    </source>
</evidence>
<evidence type="ECO:0000313" key="1">
    <source>
        <dbReference type="Proteomes" id="UP000887565"/>
    </source>
</evidence>
<proteinExistence type="predicted"/>
<dbReference type="AlphaFoldDB" id="A0A915IEH5"/>